<evidence type="ECO:0000256" key="3">
    <source>
        <dbReference type="PROSITE-ProRule" id="PRU00339"/>
    </source>
</evidence>
<accession>S3ZDS1</accession>
<evidence type="ECO:0008006" key="7">
    <source>
        <dbReference type="Google" id="ProtNLM"/>
    </source>
</evidence>
<dbReference type="AlphaFoldDB" id="S3ZDS1"/>
<dbReference type="Proteomes" id="UP000014629">
    <property type="component" value="Unassembled WGS sequence"/>
</dbReference>
<dbReference type="Gene3D" id="1.25.40.10">
    <property type="entry name" value="Tetratricopeptide repeat domain"/>
    <property type="match status" value="3"/>
</dbReference>
<feature type="repeat" description="TPR" evidence="3">
    <location>
        <begin position="456"/>
        <end position="489"/>
    </location>
</feature>
<dbReference type="InterPro" id="IPR019734">
    <property type="entry name" value="TPR_rpt"/>
</dbReference>
<dbReference type="PATRIC" id="fig|1286094.4.peg.6101"/>
<dbReference type="PANTHER" id="PTHR45586:SF14">
    <property type="entry name" value="TETRATRICOPEPTIDE TPR_2 REPEAT PROTEIN"/>
    <property type="match status" value="1"/>
</dbReference>
<dbReference type="EMBL" id="AOPZ01000366">
    <property type="protein sequence ID" value="EPH40784.1"/>
    <property type="molecule type" value="Genomic_DNA"/>
</dbReference>
<feature type="repeat" description="TPR" evidence="3">
    <location>
        <begin position="284"/>
        <end position="317"/>
    </location>
</feature>
<evidence type="ECO:0000313" key="5">
    <source>
        <dbReference type="EMBL" id="EPH40784.1"/>
    </source>
</evidence>
<dbReference type="InterPro" id="IPR051012">
    <property type="entry name" value="CellSynth/LPSAsmb/PSIAsmb"/>
</dbReference>
<name>S3ZDS1_9ACTN</name>
<keyword evidence="1" id="KW-0677">Repeat</keyword>
<dbReference type="InterPro" id="IPR011990">
    <property type="entry name" value="TPR-like_helical_dom_sf"/>
</dbReference>
<keyword evidence="2 3" id="KW-0802">TPR repeat</keyword>
<evidence type="ECO:0000256" key="2">
    <source>
        <dbReference type="ARBA" id="ARBA00022803"/>
    </source>
</evidence>
<protein>
    <recommendedName>
        <fullName evidence="7">Tetratricopeptide repeat protein</fullName>
    </recommendedName>
</protein>
<sequence>MSAMDTEENPQAAAAPPPPNASVLPAVQSSDGRIPRRSRTSLGGPGRRLFPGPRRPLGPRRSPVSRRAVDLSAVAGCVVLGGVFVLLPDRGGESGPPALGPAGRAVAAVGAGAPAALPDLAVLIGEREAHLRAHPQDDESWAVLGSAYVERGLRTADSADYPKAEQALRTSLKARPDGNVPALTGLAALGNARHDFRAAKKWGEQAVRLAPRRWTAHAALLDAYRGLGDEKGVARALAKVRKLRSGAAVRVRAGVVFRDRGWREDAAAALADAAALARTPAERAACLYRVGELAWERGEPGESLRYFDAALAADPDHHPSLASRGRSLVALGRTSDALRAYQGALARQPAPEYALELGELYESLGLRPAARAQYDLLRARVKQAGLGGVNDERVLGLFEADHGDPGAAVRRLTAEFKRHGSPENADALGWALHRAGESEAGLKRVEAAVKKGPRSALFFYHRGEIERELGRYGAARRHLNEALRINPYFSPLGAAAARDALDALGDPPEGGPAEVYPPYPIPLSERTPTRPPKPKPKPKPSPRPTQSA</sequence>
<comment type="caution">
    <text evidence="5">The sequence shown here is derived from an EMBL/GenBank/DDBJ whole genome shotgun (WGS) entry which is preliminary data.</text>
</comment>
<organism evidence="5 6">
    <name type="scientific">Streptomyces aurantiacus JA 4570</name>
    <dbReference type="NCBI Taxonomy" id="1286094"/>
    <lineage>
        <taxon>Bacteria</taxon>
        <taxon>Bacillati</taxon>
        <taxon>Actinomycetota</taxon>
        <taxon>Actinomycetes</taxon>
        <taxon>Kitasatosporales</taxon>
        <taxon>Streptomycetaceae</taxon>
        <taxon>Streptomyces</taxon>
        <taxon>Streptomyces aurantiacus group</taxon>
    </lineage>
</organism>
<evidence type="ECO:0000313" key="6">
    <source>
        <dbReference type="Proteomes" id="UP000014629"/>
    </source>
</evidence>
<proteinExistence type="predicted"/>
<dbReference type="PANTHER" id="PTHR45586">
    <property type="entry name" value="TPR REPEAT-CONTAINING PROTEIN PA4667"/>
    <property type="match status" value="1"/>
</dbReference>
<keyword evidence="6" id="KW-1185">Reference proteome</keyword>
<gene>
    <name evidence="5" type="ORF">STRAU_6173</name>
</gene>
<evidence type="ECO:0000256" key="1">
    <source>
        <dbReference type="ARBA" id="ARBA00022737"/>
    </source>
</evidence>
<feature type="region of interest" description="Disordered" evidence="4">
    <location>
        <begin position="1"/>
        <end position="63"/>
    </location>
</feature>
<dbReference type="PROSITE" id="PS50005">
    <property type="entry name" value="TPR"/>
    <property type="match status" value="2"/>
</dbReference>
<dbReference type="Pfam" id="PF13432">
    <property type="entry name" value="TPR_16"/>
    <property type="match status" value="3"/>
</dbReference>
<reference evidence="5 6" key="1">
    <citation type="submission" date="2013-02" db="EMBL/GenBank/DDBJ databases">
        <title>Draft Genome Sequence of Streptomyces aurantiacus, Which Produces Setomimycin.</title>
        <authorList>
            <person name="Gruening B.A."/>
            <person name="Praeg A."/>
            <person name="Erxleben A."/>
            <person name="Guenther S."/>
            <person name="Mueller M."/>
        </authorList>
    </citation>
    <scope>NUCLEOTIDE SEQUENCE [LARGE SCALE GENOMIC DNA]</scope>
    <source>
        <strain evidence="5 6">JA 4570</strain>
    </source>
</reference>
<evidence type="ECO:0000256" key="4">
    <source>
        <dbReference type="SAM" id="MobiDB-lite"/>
    </source>
</evidence>
<feature type="region of interest" description="Disordered" evidence="4">
    <location>
        <begin position="503"/>
        <end position="548"/>
    </location>
</feature>
<dbReference type="SUPFAM" id="SSF48452">
    <property type="entry name" value="TPR-like"/>
    <property type="match status" value="2"/>
</dbReference>
<dbReference type="SMART" id="SM00028">
    <property type="entry name" value="TPR"/>
    <property type="match status" value="5"/>
</dbReference>